<keyword evidence="2" id="KW-0812">Transmembrane</keyword>
<feature type="transmembrane region" description="Helical" evidence="2">
    <location>
        <begin position="287"/>
        <end position="311"/>
    </location>
</feature>
<reference evidence="3 4" key="1">
    <citation type="submission" date="2022-04" db="EMBL/GenBank/DDBJ databases">
        <title>Hymenobacter sp. isolated from the air.</title>
        <authorList>
            <person name="Won M."/>
            <person name="Lee C.-M."/>
            <person name="Woen H.-Y."/>
            <person name="Kwon S.-W."/>
        </authorList>
    </citation>
    <scope>NUCLEOTIDE SEQUENCE [LARGE SCALE GENOMIC DNA]</scope>
    <source>
        <strain evidence="4">5516 S-25</strain>
        <plasmid evidence="3 4">unnamed1</plasmid>
    </source>
</reference>
<protein>
    <recommendedName>
        <fullName evidence="5">Conjugal transfer protein TraG</fullName>
    </recommendedName>
</protein>
<evidence type="ECO:0000256" key="2">
    <source>
        <dbReference type="SAM" id="Phobius"/>
    </source>
</evidence>
<feature type="region of interest" description="Disordered" evidence="1">
    <location>
        <begin position="326"/>
        <end position="367"/>
    </location>
</feature>
<keyword evidence="3" id="KW-0614">Plasmid</keyword>
<gene>
    <name evidence="3" type="ORF">MWH26_19505</name>
</gene>
<evidence type="ECO:0000256" key="1">
    <source>
        <dbReference type="SAM" id="MobiDB-lite"/>
    </source>
</evidence>
<keyword evidence="2" id="KW-1133">Transmembrane helix</keyword>
<evidence type="ECO:0000313" key="4">
    <source>
        <dbReference type="Proteomes" id="UP000829647"/>
    </source>
</evidence>
<name>A0ABY4JEU3_9BACT</name>
<accession>A0ABY4JEU3</accession>
<keyword evidence="4" id="KW-1185">Reference proteome</keyword>
<feature type="transmembrane region" description="Helical" evidence="2">
    <location>
        <begin position="257"/>
        <end position="280"/>
    </location>
</feature>
<proteinExistence type="predicted"/>
<feature type="transmembrane region" description="Helical" evidence="2">
    <location>
        <begin position="35"/>
        <end position="54"/>
    </location>
</feature>
<geneLocation type="plasmid" evidence="3 4">
    <name>unnamed1</name>
</geneLocation>
<sequence length="367" mass="38646">MSGPLFLLVGMDLDTDFITAADGALRKVLQACQLYLIPPFLSVALLYTVGRGYLQGGQLRMDFSPLLKALFVYFILFFYRDFMDLIGGAIGAFSSLVAPDEPGFIAQSLRSLTNPAGSPAIQPDQATNTAGFVNEQISNISSTFDKLTRFSLINLLTELFTTSTVALIRQLLVMIRQYIVAFLYVGGPIAICLSALPPFAQLGKQWLQSFMAVQFWSLTYSLLDTIYANYAATRPGTGNVLMPTGLTPSAYADDLTYLINSIGFVILYCMVPWLTSFLIGSSAVQGFVGMFTGAVAGAAGAVSGVVFPGAYGGGASGALGRKMGFGPDKSGGGSSGGSSASASAPSASSELPTMSSADSGAPTRRRR</sequence>
<dbReference type="EMBL" id="CP095849">
    <property type="protein sequence ID" value="UPL51320.1"/>
    <property type="molecule type" value="Genomic_DNA"/>
</dbReference>
<organism evidence="3 4">
    <name type="scientific">Hymenobacter sublimis</name>
    <dbReference type="NCBI Taxonomy" id="2933777"/>
    <lineage>
        <taxon>Bacteria</taxon>
        <taxon>Pseudomonadati</taxon>
        <taxon>Bacteroidota</taxon>
        <taxon>Cytophagia</taxon>
        <taxon>Cytophagales</taxon>
        <taxon>Hymenobacteraceae</taxon>
        <taxon>Hymenobacter</taxon>
    </lineage>
</organism>
<keyword evidence="2" id="KW-0472">Membrane</keyword>
<feature type="transmembrane region" description="Helical" evidence="2">
    <location>
        <begin position="66"/>
        <end position="93"/>
    </location>
</feature>
<evidence type="ECO:0008006" key="5">
    <source>
        <dbReference type="Google" id="ProtNLM"/>
    </source>
</evidence>
<evidence type="ECO:0000313" key="3">
    <source>
        <dbReference type="EMBL" id="UPL51320.1"/>
    </source>
</evidence>
<dbReference type="RefSeq" id="WP_247977163.1">
    <property type="nucleotide sequence ID" value="NZ_CP095849.1"/>
</dbReference>
<feature type="compositionally biased region" description="Low complexity" evidence="1">
    <location>
        <begin position="337"/>
        <end position="349"/>
    </location>
</feature>
<feature type="transmembrane region" description="Helical" evidence="2">
    <location>
        <begin position="180"/>
        <end position="200"/>
    </location>
</feature>
<dbReference type="Proteomes" id="UP000829647">
    <property type="component" value="Plasmid unnamed1"/>
</dbReference>
<feature type="transmembrane region" description="Helical" evidence="2">
    <location>
        <begin position="150"/>
        <end position="168"/>
    </location>
</feature>